<name>A0A915IBX5_ROMCU</name>
<dbReference type="WBParaSite" id="nRc.2.0.1.t11675-RA">
    <property type="protein sequence ID" value="nRc.2.0.1.t11675-RA"/>
    <property type="gene ID" value="nRc.2.0.1.g11675"/>
</dbReference>
<accession>A0A915IBX5</accession>
<dbReference type="AlphaFoldDB" id="A0A915IBX5"/>
<keyword evidence="1" id="KW-1185">Reference proteome</keyword>
<evidence type="ECO:0000313" key="2">
    <source>
        <dbReference type="WBParaSite" id="nRc.2.0.1.t11675-RA"/>
    </source>
</evidence>
<protein>
    <submittedName>
        <fullName evidence="2">Uncharacterized protein</fullName>
    </submittedName>
</protein>
<proteinExistence type="predicted"/>
<dbReference type="Proteomes" id="UP000887565">
    <property type="component" value="Unplaced"/>
</dbReference>
<evidence type="ECO:0000313" key="1">
    <source>
        <dbReference type="Proteomes" id="UP000887565"/>
    </source>
</evidence>
<organism evidence="1 2">
    <name type="scientific">Romanomermis culicivorax</name>
    <name type="common">Nematode worm</name>
    <dbReference type="NCBI Taxonomy" id="13658"/>
    <lineage>
        <taxon>Eukaryota</taxon>
        <taxon>Metazoa</taxon>
        <taxon>Ecdysozoa</taxon>
        <taxon>Nematoda</taxon>
        <taxon>Enoplea</taxon>
        <taxon>Dorylaimia</taxon>
        <taxon>Mermithida</taxon>
        <taxon>Mermithoidea</taxon>
        <taxon>Mermithidae</taxon>
        <taxon>Romanomermis</taxon>
    </lineage>
</organism>
<reference evidence="2" key="1">
    <citation type="submission" date="2022-11" db="UniProtKB">
        <authorList>
            <consortium name="WormBaseParasite"/>
        </authorList>
    </citation>
    <scope>IDENTIFICATION</scope>
</reference>
<sequence>MKSSEQQISCSSYNSKILSPHKIALKYLKRTDQLCRKAFLLSQRSLSATINSDKKHDKNAFKRMRSELKKQNETELAICDYCFSVKTGLKTRNFLKAPRRVYEYKNKTDYFYLSQMRANSIRIICLYYRNATEFEIINDRI</sequence>